<keyword evidence="4" id="KW-0378">Hydrolase</keyword>
<dbReference type="Gene3D" id="3.40.630.10">
    <property type="entry name" value="Zn peptidases"/>
    <property type="match status" value="1"/>
</dbReference>
<dbReference type="GO" id="GO:0006508">
    <property type="term" value="P:proteolysis"/>
    <property type="evidence" value="ECO:0007669"/>
    <property type="project" value="UniProtKB-KW"/>
</dbReference>
<evidence type="ECO:0000259" key="5">
    <source>
        <dbReference type="PROSITE" id="PS00631"/>
    </source>
</evidence>
<dbReference type="InterPro" id="IPR011356">
    <property type="entry name" value="Leucine_aapep/pepB"/>
</dbReference>
<dbReference type="GO" id="GO:0005737">
    <property type="term" value="C:cytoplasm"/>
    <property type="evidence" value="ECO:0007669"/>
    <property type="project" value="InterPro"/>
</dbReference>
<accession>A0A914HJ70</accession>
<dbReference type="InterPro" id="IPR000819">
    <property type="entry name" value="Peptidase_M17_C"/>
</dbReference>
<dbReference type="PRINTS" id="PR00481">
    <property type="entry name" value="LAMNOPPTDASE"/>
</dbReference>
<name>A0A914HJ70_GLORO</name>
<evidence type="ECO:0000256" key="3">
    <source>
        <dbReference type="ARBA" id="ARBA00022670"/>
    </source>
</evidence>
<dbReference type="SUPFAM" id="SSF53187">
    <property type="entry name" value="Zn-dependent exopeptidases"/>
    <property type="match status" value="1"/>
</dbReference>
<proteinExistence type="inferred from homology"/>
<keyword evidence="6" id="KW-1185">Reference proteome</keyword>
<evidence type="ECO:0000313" key="7">
    <source>
        <dbReference type="WBParaSite" id="Gr19_v10_g17664.t1"/>
    </source>
</evidence>
<reference evidence="7" key="1">
    <citation type="submission" date="2022-11" db="UniProtKB">
        <authorList>
            <consortium name="WormBaseParasite"/>
        </authorList>
    </citation>
    <scope>IDENTIFICATION</scope>
</reference>
<sequence>MTRERRHGVTVTTVIFIHRKRTTPALYSFKMVQIACATDVEEGLYDAIVVVSDGIISLTKLDKLCPDLRGSIEAFSKIDHSLDKGKVSLIPTDKFHARRIVYASTGTVHKDFDDVRRYTKAGTAAAEASLSAGVRSPLLVVVPSERFPNAALMAALGFLHALYIPLNVVQCDKPVPKVDLLGILEVDGTEYAAHRVPLPLVYLLQALQRSFDVTRDIGDGDPQRMCPAKVVEYVKGNFENSSVRVSIIDDVEQIRRDYPLMSAVSRCANAIEEHKARLIWLEYDGGDETETLYLVGKGVTFDSGGVDLKVGGAMHGMSRDKYGSAVVAGFFRALDELKPKGIKVVGCMCMCRNSIGSNAYTCDEIITSRSGQRVHVHNTDAEGRMAMADVLTEARERALKAKNPHLFTIATLTGHLVLTYGHCSAAMDNGPARAAHYAEQLQHTGDEFGQPVEVSRLFSEDFDFHSAKCEAADLMQANTEPSARTRRGHMGPAAFLMRVSGVDKSGSDSARPLKYTHMDIGVSMGEFPKTSFPAPLLALIAQHVLPKIG</sequence>
<evidence type="ECO:0000313" key="6">
    <source>
        <dbReference type="Proteomes" id="UP000887572"/>
    </source>
</evidence>
<dbReference type="WBParaSite" id="Gr19_v10_g17664.t1">
    <property type="protein sequence ID" value="Gr19_v10_g17664.t1"/>
    <property type="gene ID" value="Gr19_v10_g17664"/>
</dbReference>
<evidence type="ECO:0000256" key="4">
    <source>
        <dbReference type="ARBA" id="ARBA00022801"/>
    </source>
</evidence>
<comment type="similarity">
    <text evidence="1">Belongs to the peptidase M17 family.</text>
</comment>
<keyword evidence="2" id="KW-0031">Aminopeptidase</keyword>
<dbReference type="Pfam" id="PF00883">
    <property type="entry name" value="Peptidase_M17"/>
    <property type="match status" value="1"/>
</dbReference>
<dbReference type="GO" id="GO:0030145">
    <property type="term" value="F:manganese ion binding"/>
    <property type="evidence" value="ECO:0007669"/>
    <property type="project" value="InterPro"/>
</dbReference>
<organism evidence="6 7">
    <name type="scientific">Globodera rostochiensis</name>
    <name type="common">Golden nematode worm</name>
    <name type="synonym">Heterodera rostochiensis</name>
    <dbReference type="NCBI Taxonomy" id="31243"/>
    <lineage>
        <taxon>Eukaryota</taxon>
        <taxon>Metazoa</taxon>
        <taxon>Ecdysozoa</taxon>
        <taxon>Nematoda</taxon>
        <taxon>Chromadorea</taxon>
        <taxon>Rhabditida</taxon>
        <taxon>Tylenchina</taxon>
        <taxon>Tylenchomorpha</taxon>
        <taxon>Tylenchoidea</taxon>
        <taxon>Heteroderidae</taxon>
        <taxon>Heteroderinae</taxon>
        <taxon>Globodera</taxon>
    </lineage>
</organism>
<dbReference type="CDD" id="cd00433">
    <property type="entry name" value="Peptidase_M17"/>
    <property type="match status" value="1"/>
</dbReference>
<dbReference type="GO" id="GO:0070006">
    <property type="term" value="F:metalloaminopeptidase activity"/>
    <property type="evidence" value="ECO:0007669"/>
    <property type="project" value="InterPro"/>
</dbReference>
<dbReference type="PANTHER" id="PTHR11963:SF48">
    <property type="entry name" value="DIPEPTIDASE B, ISOFORM A"/>
    <property type="match status" value="1"/>
</dbReference>
<protein>
    <submittedName>
        <fullName evidence="7">Cytosol aminopeptidase domain-containing protein</fullName>
    </submittedName>
</protein>
<evidence type="ECO:0000256" key="1">
    <source>
        <dbReference type="ARBA" id="ARBA00009528"/>
    </source>
</evidence>
<feature type="domain" description="Cytosol aminopeptidase" evidence="5">
    <location>
        <begin position="378"/>
        <end position="385"/>
    </location>
</feature>
<dbReference type="PROSITE" id="PS00631">
    <property type="entry name" value="CYTOSOL_AP"/>
    <property type="match status" value="1"/>
</dbReference>
<evidence type="ECO:0000256" key="2">
    <source>
        <dbReference type="ARBA" id="ARBA00022438"/>
    </source>
</evidence>
<dbReference type="PANTHER" id="PTHR11963">
    <property type="entry name" value="LEUCINE AMINOPEPTIDASE-RELATED"/>
    <property type="match status" value="1"/>
</dbReference>
<keyword evidence="3" id="KW-0645">Protease</keyword>
<dbReference type="AlphaFoldDB" id="A0A914HJ70"/>
<dbReference type="Proteomes" id="UP000887572">
    <property type="component" value="Unplaced"/>
</dbReference>